<dbReference type="PANTHER" id="PTHR22946">
    <property type="entry name" value="DIENELACTONE HYDROLASE DOMAIN-CONTAINING PROTEIN-RELATED"/>
    <property type="match status" value="1"/>
</dbReference>
<keyword evidence="1" id="KW-0378">Hydrolase</keyword>
<reference evidence="2" key="1">
    <citation type="journal article" date="2019" name="Int. J. Syst. Evol. Microbiol.">
        <title>The Global Catalogue of Microorganisms (GCM) 10K type strain sequencing project: providing services to taxonomists for standard genome sequencing and annotation.</title>
        <authorList>
            <consortium name="The Broad Institute Genomics Platform"/>
            <consortium name="The Broad Institute Genome Sequencing Center for Infectious Disease"/>
            <person name="Wu L."/>
            <person name="Ma J."/>
        </authorList>
    </citation>
    <scope>NUCLEOTIDE SEQUENCE [LARGE SCALE GENOMIC DNA]</scope>
    <source>
        <strain evidence="2">CCUG 55609</strain>
    </source>
</reference>
<protein>
    <submittedName>
        <fullName evidence="1">Serine aminopeptidase domain-containing protein</fullName>
    </submittedName>
</protein>
<dbReference type="PANTHER" id="PTHR22946:SF12">
    <property type="entry name" value="CONIDIAL PIGMENT BIOSYNTHESIS PROTEIN AYG1 (AFU_ORTHOLOGUE AFUA_2G17550)"/>
    <property type="match status" value="1"/>
</dbReference>
<dbReference type="Proteomes" id="UP001597173">
    <property type="component" value="Unassembled WGS sequence"/>
</dbReference>
<proteinExistence type="predicted"/>
<organism evidence="1 2">
    <name type="scientific">Mycoplana ramosa</name>
    <name type="common">Mycoplana bullata</name>
    <dbReference type="NCBI Taxonomy" id="40837"/>
    <lineage>
        <taxon>Bacteria</taxon>
        <taxon>Pseudomonadati</taxon>
        <taxon>Pseudomonadota</taxon>
        <taxon>Alphaproteobacteria</taxon>
        <taxon>Hyphomicrobiales</taxon>
        <taxon>Rhizobiaceae</taxon>
        <taxon>Mycoplana</taxon>
    </lineage>
</organism>
<keyword evidence="1" id="KW-0645">Protease</keyword>
<dbReference type="Gene3D" id="3.40.50.1820">
    <property type="entry name" value="alpha/beta hydrolase"/>
    <property type="match status" value="2"/>
</dbReference>
<sequence length="613" mass="66042">MSNEAIQRTAEAPGGQIAEVEAAPGPMQDRAAISAPLTLSFSHALFTPAAVESAQRNLSVLFISPWGLEELSTRRFYRILANAFAEAGIASLRFDLPGTANALDFPPDQSGLAPWHAAVTGAVARLRSLTGNRPVVLVGQGVGGTLALTTPLDRQCIAGVAALAPVVNGRGYLRELSAWAKMADAALSIERGDDVPPPGAIAGFEPPQGVADALKAVKLLQEDLPEIANLLVAARPGDSALAPLADCLAQKGCNAQTITFEGYQDLLQSPMTQIIPEGLISQLRDWLISLEEPLRPIRVADVAIARCDADALADAAFSEHATRFGPGGRLYGIICEPRSGPAKATVIILTTAHDPLSGWARSSTDLARRLARRGIASFRFDSAGVGDSLPIPGRKRQILYDHAQLEDLSAAIDLIEERGLHRNLAVFGRCSGAYLAYHGLLADDRLAACISVNLRLFRWRREPTDAEIAQAPRSLDTYARKAISMDTARRLVAGEIDLRNAAKNIGRKIHERIERKLMRFTGPLLAVGRFNRLVHEDFRRMSASGKRIVLVYSAQDEGEESFAFHFGKDGAGLRSYPGACHHRIPAADHNVTDKAARAELFRIVEEAIDLGFP</sequence>
<dbReference type="SUPFAM" id="SSF53474">
    <property type="entry name" value="alpha/beta-Hydrolases"/>
    <property type="match status" value="2"/>
</dbReference>
<accession>A0ABW3Z1P8</accession>
<dbReference type="GO" id="GO:0004177">
    <property type="term" value="F:aminopeptidase activity"/>
    <property type="evidence" value="ECO:0007669"/>
    <property type="project" value="UniProtKB-KW"/>
</dbReference>
<evidence type="ECO:0000313" key="2">
    <source>
        <dbReference type="Proteomes" id="UP001597173"/>
    </source>
</evidence>
<dbReference type="RefSeq" id="WP_374836242.1">
    <property type="nucleotide sequence ID" value="NZ_JBHEEW010000002.1"/>
</dbReference>
<dbReference type="EMBL" id="JBHTNF010000017">
    <property type="protein sequence ID" value="MFD1330067.1"/>
    <property type="molecule type" value="Genomic_DNA"/>
</dbReference>
<gene>
    <name evidence="1" type="ORF">ACFQ33_19440</name>
</gene>
<keyword evidence="1" id="KW-0031">Aminopeptidase</keyword>
<name>A0ABW3Z1P8_MYCRA</name>
<evidence type="ECO:0000313" key="1">
    <source>
        <dbReference type="EMBL" id="MFD1330067.1"/>
    </source>
</evidence>
<comment type="caution">
    <text evidence="1">The sequence shown here is derived from an EMBL/GenBank/DDBJ whole genome shotgun (WGS) entry which is preliminary data.</text>
</comment>
<keyword evidence="2" id="KW-1185">Reference proteome</keyword>
<dbReference type="InterPro" id="IPR050261">
    <property type="entry name" value="FrsA_esterase"/>
</dbReference>
<dbReference type="InterPro" id="IPR029058">
    <property type="entry name" value="AB_hydrolase_fold"/>
</dbReference>